<dbReference type="RefSeq" id="WP_214187123.1">
    <property type="nucleotide sequence ID" value="NZ_BSDS01000001.1"/>
</dbReference>
<dbReference type="PANTHER" id="PTHR43845:SF1">
    <property type="entry name" value="BLR5969 PROTEIN"/>
    <property type="match status" value="1"/>
</dbReference>
<dbReference type="Proteomes" id="UP001144352">
    <property type="component" value="Unassembled WGS sequence"/>
</dbReference>
<dbReference type="InterPro" id="IPR011880">
    <property type="entry name" value="PA_CoA_ligase"/>
</dbReference>
<dbReference type="InterPro" id="IPR045851">
    <property type="entry name" value="AMP-bd_C_sf"/>
</dbReference>
<keyword evidence="2 11" id="KW-0436">Ligase</keyword>
<dbReference type="EMBL" id="BSDS01000001">
    <property type="protein sequence ID" value="GLI37079.1"/>
    <property type="molecule type" value="Genomic_DNA"/>
</dbReference>
<dbReference type="GO" id="GO:0010124">
    <property type="term" value="P:phenylacetate catabolic process"/>
    <property type="evidence" value="ECO:0007669"/>
    <property type="project" value="InterPro"/>
</dbReference>
<evidence type="ECO:0000256" key="1">
    <source>
        <dbReference type="ARBA" id="ARBA00011245"/>
    </source>
</evidence>
<sequence>MLTRFPATFSSPADLERLQLAGVQWTVAHAWDNSPFYRERFQQAGVSPEDIRTLDDLRKLPFTTADDLRAGYPFPLRSAPFEEIVRIHSSSGTTGKRKILCYTQKDLDDWAQMFCRCYELAGVTREDRVQICVGYGLWTAGIGFQAACERYGALAVPVGPGNLELQTTFLTDVQSTVVCCTASMGLLLAEEVQRRGLRDRIKVRKVILGAERSSEAMLAKIREGLGAESVHDITGLTEVYGPGTGLSCAAPGANGAVHYWADYYLLEILDPETLQPVAPGEVGEMVFTTLRKEAAPLIRYRSRDLTRLIPGDCPCGCTFPRHDRILGRSDDVVIFRGVNIYPGQIDEILDTVEGVGSEFQVVLDHGEDGRDYMTIRVERGEDGAPADDPALARKVASAVKHGLMVSCEVAVLPYGELPRSEGKTRRMFDNRKY</sequence>
<accession>A0A9W6LBM1</accession>
<dbReference type="GO" id="GO:0047475">
    <property type="term" value="F:phenylacetate-CoA ligase activity"/>
    <property type="evidence" value="ECO:0007669"/>
    <property type="project" value="UniProtKB-EC"/>
</dbReference>
<dbReference type="CDD" id="cd05913">
    <property type="entry name" value="PaaK"/>
    <property type="match status" value="1"/>
</dbReference>
<dbReference type="InterPro" id="IPR042099">
    <property type="entry name" value="ANL_N_sf"/>
</dbReference>
<evidence type="ECO:0000256" key="3">
    <source>
        <dbReference type="ARBA" id="ARBA00022741"/>
    </source>
</evidence>
<evidence type="ECO:0000256" key="2">
    <source>
        <dbReference type="ARBA" id="ARBA00022598"/>
    </source>
</evidence>
<organism evidence="11 12">
    <name type="scientific">Geobacter hydrogenophilus</name>
    <dbReference type="NCBI Taxonomy" id="40983"/>
    <lineage>
        <taxon>Bacteria</taxon>
        <taxon>Pseudomonadati</taxon>
        <taxon>Thermodesulfobacteriota</taxon>
        <taxon>Desulfuromonadia</taxon>
        <taxon>Geobacterales</taxon>
        <taxon>Geobacteraceae</taxon>
        <taxon>Geobacter</taxon>
    </lineage>
</organism>
<reference evidence="11" key="1">
    <citation type="submission" date="2022-12" db="EMBL/GenBank/DDBJ databases">
        <title>Reference genome sequencing for broad-spectrum identification of bacterial and archaeal isolates by mass spectrometry.</title>
        <authorList>
            <person name="Sekiguchi Y."/>
            <person name="Tourlousse D.M."/>
        </authorList>
    </citation>
    <scope>NUCLEOTIDE SEQUENCE</scope>
    <source>
        <strain evidence="11">H2</strain>
    </source>
</reference>
<dbReference type="GO" id="GO:0000166">
    <property type="term" value="F:nucleotide binding"/>
    <property type="evidence" value="ECO:0007669"/>
    <property type="project" value="UniProtKB-KW"/>
</dbReference>
<proteinExistence type="inferred from homology"/>
<dbReference type="Pfam" id="PF00501">
    <property type="entry name" value="AMP-binding"/>
    <property type="match status" value="1"/>
</dbReference>
<comment type="similarity">
    <text evidence="5">Belongs to the phenylacetyl-CoA ligase family.</text>
</comment>
<protein>
    <recommendedName>
        <fullName evidence="7">Phenylacetate-coenzyme A ligase</fullName>
        <ecNumber evidence="6">6.2.1.30</ecNumber>
    </recommendedName>
    <alternativeName>
        <fullName evidence="8">Phenylacetyl-CoA ligase</fullName>
    </alternativeName>
</protein>
<comment type="subunit">
    <text evidence="1">Monomer.</text>
</comment>
<dbReference type="FunFam" id="3.40.50.12780:FF:000016">
    <property type="entry name" value="Phenylacetate-coenzyme A ligase"/>
    <property type="match status" value="1"/>
</dbReference>
<evidence type="ECO:0000256" key="8">
    <source>
        <dbReference type="ARBA" id="ARBA00075111"/>
    </source>
</evidence>
<dbReference type="Gene3D" id="3.30.300.30">
    <property type="match status" value="1"/>
</dbReference>
<dbReference type="Pfam" id="PF14535">
    <property type="entry name" value="AMP-binding_C_2"/>
    <property type="match status" value="1"/>
</dbReference>
<dbReference type="Gene3D" id="3.40.50.12780">
    <property type="entry name" value="N-terminal domain of ligase-like"/>
    <property type="match status" value="1"/>
</dbReference>
<comment type="pathway">
    <text evidence="4">Aromatic compound metabolism; phenylacetate degradation.</text>
</comment>
<dbReference type="SUPFAM" id="SSF56801">
    <property type="entry name" value="Acetyl-CoA synthetase-like"/>
    <property type="match status" value="1"/>
</dbReference>
<evidence type="ECO:0000256" key="7">
    <source>
        <dbReference type="ARBA" id="ARBA00068695"/>
    </source>
</evidence>
<evidence type="ECO:0000256" key="5">
    <source>
        <dbReference type="ARBA" id="ARBA00061566"/>
    </source>
</evidence>
<feature type="domain" description="AMP-dependent ligase C-terminal" evidence="10">
    <location>
        <begin position="337"/>
        <end position="431"/>
    </location>
</feature>
<keyword evidence="12" id="KW-1185">Reference proteome</keyword>
<keyword evidence="3" id="KW-0547">Nucleotide-binding</keyword>
<dbReference type="EC" id="6.2.1.30" evidence="6"/>
<evidence type="ECO:0000313" key="11">
    <source>
        <dbReference type="EMBL" id="GLI37079.1"/>
    </source>
</evidence>
<dbReference type="InterPro" id="IPR000873">
    <property type="entry name" value="AMP-dep_synth/lig_dom"/>
</dbReference>
<feature type="domain" description="AMP-dependent synthetase/ligase" evidence="9">
    <location>
        <begin position="79"/>
        <end position="287"/>
    </location>
</feature>
<dbReference type="InterPro" id="IPR028154">
    <property type="entry name" value="AMP-dep_Lig_C"/>
</dbReference>
<evidence type="ECO:0000259" key="10">
    <source>
        <dbReference type="Pfam" id="PF14535"/>
    </source>
</evidence>
<evidence type="ECO:0000259" key="9">
    <source>
        <dbReference type="Pfam" id="PF00501"/>
    </source>
</evidence>
<gene>
    <name evidence="11" type="primary">paaK-3</name>
    <name evidence="11" type="ORF">GHYDROH2_05800</name>
</gene>
<evidence type="ECO:0000313" key="12">
    <source>
        <dbReference type="Proteomes" id="UP001144352"/>
    </source>
</evidence>
<name>A0A9W6LBM1_9BACT</name>
<evidence type="ECO:0000256" key="6">
    <source>
        <dbReference type="ARBA" id="ARBA00066629"/>
    </source>
</evidence>
<comment type="caution">
    <text evidence="11">The sequence shown here is derived from an EMBL/GenBank/DDBJ whole genome shotgun (WGS) entry which is preliminary data.</text>
</comment>
<dbReference type="PANTHER" id="PTHR43845">
    <property type="entry name" value="BLR5969 PROTEIN"/>
    <property type="match status" value="1"/>
</dbReference>
<dbReference type="AlphaFoldDB" id="A0A9W6LBM1"/>
<evidence type="ECO:0000256" key="4">
    <source>
        <dbReference type="ARBA" id="ARBA00060591"/>
    </source>
</evidence>